<organism evidence="3">
    <name type="scientific">freshwater metagenome</name>
    <dbReference type="NCBI Taxonomy" id="449393"/>
    <lineage>
        <taxon>unclassified sequences</taxon>
        <taxon>metagenomes</taxon>
        <taxon>ecological metagenomes</taxon>
    </lineage>
</organism>
<evidence type="ECO:0000256" key="1">
    <source>
        <dbReference type="ARBA" id="ARBA00023125"/>
    </source>
</evidence>
<dbReference type="EMBL" id="CAEZSG010000026">
    <property type="protein sequence ID" value="CAB4533175.1"/>
    <property type="molecule type" value="Genomic_DNA"/>
</dbReference>
<gene>
    <name evidence="3" type="ORF">UFOPK1413_00273</name>
</gene>
<dbReference type="AlphaFoldDB" id="A0A6J6B2V6"/>
<feature type="domain" description="HTH tetR-type" evidence="2">
    <location>
        <begin position="30"/>
        <end position="90"/>
    </location>
</feature>
<dbReference type="SUPFAM" id="SSF46689">
    <property type="entry name" value="Homeodomain-like"/>
    <property type="match status" value="1"/>
</dbReference>
<proteinExistence type="predicted"/>
<dbReference type="PROSITE" id="PS50977">
    <property type="entry name" value="HTH_TETR_2"/>
    <property type="match status" value="1"/>
</dbReference>
<reference evidence="3" key="1">
    <citation type="submission" date="2020-05" db="EMBL/GenBank/DDBJ databases">
        <authorList>
            <person name="Chiriac C."/>
            <person name="Salcher M."/>
            <person name="Ghai R."/>
            <person name="Kavagutti S V."/>
        </authorList>
    </citation>
    <scope>NUCLEOTIDE SEQUENCE</scope>
</reference>
<evidence type="ECO:0000313" key="3">
    <source>
        <dbReference type="EMBL" id="CAB4533175.1"/>
    </source>
</evidence>
<dbReference type="InterPro" id="IPR001647">
    <property type="entry name" value="HTH_TetR"/>
</dbReference>
<sequence length="248" mass="27686">MGRPPKGTRPVTDPSLTEDFWRELTGHAEPSQREQFLWLSIDLVRELGLNQFKITTVAKMLGYSVAMVNHHFGSRDGLIAECAERVHQNYSLELIDAAEAAERNPRARLEAYIEARVVCGRRLGGWTQVLNYPFHSFESPAIALARSGDAFENSFFRNLMFITQLVLDLQQGTVSETRPDRAAFATEIMKQNPTAVFHAANIGTATAGAVMWMSGRMDVFTQPQEIVDLANAALKWQVQHLVNGIPVS</sequence>
<evidence type="ECO:0000259" key="2">
    <source>
        <dbReference type="PROSITE" id="PS50977"/>
    </source>
</evidence>
<name>A0A6J6B2V6_9ZZZZ</name>
<protein>
    <submittedName>
        <fullName evidence="3">Unannotated protein</fullName>
    </submittedName>
</protein>
<dbReference type="GO" id="GO:0003677">
    <property type="term" value="F:DNA binding"/>
    <property type="evidence" value="ECO:0007669"/>
    <property type="project" value="UniProtKB-KW"/>
</dbReference>
<accession>A0A6J6B2V6</accession>
<dbReference type="InterPro" id="IPR009057">
    <property type="entry name" value="Homeodomain-like_sf"/>
</dbReference>
<dbReference type="Gene3D" id="1.10.357.10">
    <property type="entry name" value="Tetracycline Repressor, domain 2"/>
    <property type="match status" value="1"/>
</dbReference>
<keyword evidence="1" id="KW-0238">DNA-binding</keyword>